<feature type="region of interest" description="Disordered" evidence="4">
    <location>
        <begin position="229"/>
        <end position="258"/>
    </location>
</feature>
<evidence type="ECO:0000256" key="2">
    <source>
        <dbReference type="ARBA" id="ARBA00022737"/>
    </source>
</evidence>
<organism evidence="7 8">
    <name type="scientific">Sphagnum troendelagicum</name>
    <dbReference type="NCBI Taxonomy" id="128251"/>
    <lineage>
        <taxon>Eukaryota</taxon>
        <taxon>Viridiplantae</taxon>
        <taxon>Streptophyta</taxon>
        <taxon>Embryophyta</taxon>
        <taxon>Bryophyta</taxon>
        <taxon>Sphagnophytina</taxon>
        <taxon>Sphagnopsida</taxon>
        <taxon>Sphagnales</taxon>
        <taxon>Sphagnaceae</taxon>
        <taxon>Sphagnum</taxon>
    </lineage>
</organism>
<keyword evidence="8" id="KW-1185">Reference proteome</keyword>
<evidence type="ECO:0000256" key="3">
    <source>
        <dbReference type="ARBA" id="ARBA00023180"/>
    </source>
</evidence>
<protein>
    <recommendedName>
        <fullName evidence="6">Leucine-rich repeat-containing N-terminal plant-type domain-containing protein</fullName>
    </recommendedName>
</protein>
<feature type="domain" description="Leucine-rich repeat-containing N-terminal plant-type" evidence="6">
    <location>
        <begin position="49"/>
        <end position="87"/>
    </location>
</feature>
<dbReference type="PANTHER" id="PTHR48056">
    <property type="entry name" value="LRR RECEPTOR-LIKE SERINE/THREONINE-PROTEIN KINASE-RELATED"/>
    <property type="match status" value="1"/>
</dbReference>
<keyword evidence="5" id="KW-0812">Transmembrane</keyword>
<feature type="transmembrane region" description="Helical" evidence="5">
    <location>
        <begin position="287"/>
        <end position="305"/>
    </location>
</feature>
<dbReference type="InterPro" id="IPR032675">
    <property type="entry name" value="LRR_dom_sf"/>
</dbReference>
<evidence type="ECO:0000313" key="8">
    <source>
        <dbReference type="Proteomes" id="UP001497512"/>
    </source>
</evidence>
<proteinExistence type="predicted"/>
<dbReference type="EMBL" id="OZ019908">
    <property type="protein sequence ID" value="CAK9207387.1"/>
    <property type="molecule type" value="Genomic_DNA"/>
</dbReference>
<evidence type="ECO:0000256" key="4">
    <source>
        <dbReference type="SAM" id="MobiDB-lite"/>
    </source>
</evidence>
<evidence type="ECO:0000313" key="7">
    <source>
        <dbReference type="EMBL" id="CAK9207387.1"/>
    </source>
</evidence>
<dbReference type="Pfam" id="PF08263">
    <property type="entry name" value="LRRNT_2"/>
    <property type="match status" value="1"/>
</dbReference>
<dbReference type="InterPro" id="IPR013210">
    <property type="entry name" value="LRR_N_plant-typ"/>
</dbReference>
<gene>
    <name evidence="7" type="ORF">CSSPTR1EN2_LOCUS8781</name>
</gene>
<dbReference type="Pfam" id="PF00560">
    <property type="entry name" value="LRR_1"/>
    <property type="match status" value="2"/>
</dbReference>
<keyword evidence="1" id="KW-0433">Leucine-rich repeat</keyword>
<keyword evidence="5" id="KW-0472">Membrane</keyword>
<feature type="compositionally biased region" description="Gly residues" evidence="4">
    <location>
        <begin position="236"/>
        <end position="258"/>
    </location>
</feature>
<evidence type="ECO:0000256" key="1">
    <source>
        <dbReference type="ARBA" id="ARBA00022614"/>
    </source>
</evidence>
<dbReference type="PANTHER" id="PTHR48056:SF85">
    <property type="entry name" value="LEUCINE-RICH REPEAT-CONTAINING N-TERMINAL PLANT-TYPE DOMAIN-CONTAINING PROTEIN"/>
    <property type="match status" value="1"/>
</dbReference>
<dbReference type="Gene3D" id="3.80.10.10">
    <property type="entry name" value="Ribonuclease Inhibitor"/>
    <property type="match status" value="1"/>
</dbReference>
<accession>A0ABP0TXI2</accession>
<dbReference type="SUPFAM" id="SSF52058">
    <property type="entry name" value="L domain-like"/>
    <property type="match status" value="1"/>
</dbReference>
<reference evidence="7" key="1">
    <citation type="submission" date="2024-02" db="EMBL/GenBank/DDBJ databases">
        <authorList>
            <consortium name="ELIXIR-Norway"/>
            <consortium name="Elixir Norway"/>
        </authorList>
    </citation>
    <scope>NUCLEOTIDE SEQUENCE</scope>
</reference>
<name>A0ABP0TXI2_9BRYO</name>
<evidence type="ECO:0000259" key="6">
    <source>
        <dbReference type="Pfam" id="PF08263"/>
    </source>
</evidence>
<keyword evidence="3" id="KW-0325">Glycoprotein</keyword>
<keyword evidence="2" id="KW-0677">Repeat</keyword>
<sequence>MGAELLMVGSEREAPSARSYQLATFWKLISFISLLSLITCCNAWTCNSESKDALLDFRQAFSDPNEKVFSSWDYGGDDCCTWNGVTCQDGTVIELDIEGPPNCEITRNDSYPGNKAPGASLAQLQDLQTLTIKYLQFSSKIPSEWGSFSALVSLTVTDCDLEGSIPSDLGNIDTLQHLDLDCNSLSGPICSSLCKLKSLTYLDLSSNDLQTSDIPACLQGIPTFRYGNQGNSGSSSGNGGGGGSNNGGGGSSGGDGGGDNGGGYGGNGWYYSGDHSSILRLNNQASIWQLIGALTALLTTWLLLLQY</sequence>
<dbReference type="InterPro" id="IPR050647">
    <property type="entry name" value="Plant_LRR-RLKs"/>
</dbReference>
<keyword evidence="5" id="KW-1133">Transmembrane helix</keyword>
<dbReference type="InterPro" id="IPR001611">
    <property type="entry name" value="Leu-rich_rpt"/>
</dbReference>
<evidence type="ECO:0000256" key="5">
    <source>
        <dbReference type="SAM" id="Phobius"/>
    </source>
</evidence>
<dbReference type="Proteomes" id="UP001497512">
    <property type="component" value="Chromosome 16"/>
</dbReference>